<feature type="coiled-coil region" evidence="5">
    <location>
        <begin position="577"/>
        <end position="692"/>
    </location>
</feature>
<evidence type="ECO:0000256" key="5">
    <source>
        <dbReference type="SAM" id="Coils"/>
    </source>
</evidence>
<dbReference type="SMART" id="SM00064">
    <property type="entry name" value="FYVE"/>
    <property type="match status" value="1"/>
</dbReference>
<dbReference type="PROSITE" id="PS50178">
    <property type="entry name" value="ZF_FYVE"/>
    <property type="match status" value="1"/>
</dbReference>
<dbReference type="CDD" id="cd00065">
    <property type="entry name" value="FYVE_like_SF"/>
    <property type="match status" value="1"/>
</dbReference>
<comment type="caution">
    <text evidence="7">The sequence shown here is derived from an EMBL/GenBank/DDBJ whole genome shotgun (WGS) entry which is preliminary data.</text>
</comment>
<reference evidence="7" key="1">
    <citation type="submission" date="2021-01" db="EMBL/GenBank/DDBJ databases">
        <authorList>
            <consortium name="Genoscope - CEA"/>
            <person name="William W."/>
        </authorList>
    </citation>
    <scope>NUCLEOTIDE SEQUENCE</scope>
</reference>
<protein>
    <recommendedName>
        <fullName evidence="6">FYVE-type domain-containing protein</fullName>
    </recommendedName>
</protein>
<dbReference type="AlphaFoldDB" id="A0A8S1T3J0"/>
<dbReference type="InterPro" id="IPR000306">
    <property type="entry name" value="Znf_FYVE"/>
</dbReference>
<feature type="coiled-coil region" evidence="5">
    <location>
        <begin position="6"/>
        <end position="86"/>
    </location>
</feature>
<dbReference type="GO" id="GO:0008270">
    <property type="term" value="F:zinc ion binding"/>
    <property type="evidence" value="ECO:0007669"/>
    <property type="project" value="UniProtKB-KW"/>
</dbReference>
<dbReference type="EMBL" id="CAJJDP010000018">
    <property type="protein sequence ID" value="CAD8146027.1"/>
    <property type="molecule type" value="Genomic_DNA"/>
</dbReference>
<dbReference type="OMA" id="EYYHIAY"/>
<keyword evidence="2 4" id="KW-0863">Zinc-finger</keyword>
<feature type="domain" description="FYVE-type" evidence="6">
    <location>
        <begin position="264"/>
        <end position="322"/>
    </location>
</feature>
<evidence type="ECO:0000256" key="4">
    <source>
        <dbReference type="PROSITE-ProRule" id="PRU00091"/>
    </source>
</evidence>
<keyword evidence="5" id="KW-0175">Coiled coil</keyword>
<evidence type="ECO:0000259" key="6">
    <source>
        <dbReference type="PROSITE" id="PS50178"/>
    </source>
</evidence>
<dbReference type="OrthoDB" id="660555at2759"/>
<name>A0A8S1T3J0_PAROT</name>
<sequence>MIESKKSELKNDLKETNQQIYELIEQANQQLQSLFNKREEELLKVYKQEMLNVQRQLVKIRDEESQTEIEKRIQKHREELAKERELYLERSIKLSDNIKELGKIDRDIRQSFNELQSEIKFLDEQLIYADKHNIILQEELNSLGEEEQQVQTQIRRQPKSMQQLQSVRLMPLPQLKRNSCHLQQEQELNAKLKQQINQVEEFQESELERCFDEALLTVTEQSEASTNIDLTCCNDFSEYSKRRIFEDFLEKPYFITYINIPEVRGKIPKCQICAKGFSKVTTREHMCKRCLRVVCSGCSPFKITFELNKGRRLCKICKEEQDSIKSFVEYYHIAYGVDTLSKQWLGSAFNSQDYKTARESTKLKLDQIEFAGLDNINYSLKDFYTLAGKDNVKLQNVCMTFCSKNSDIKLTAEMVCLANFLLCFSSEASAFQLLNIIYRQKPPEECLISIVTCCVKGFNLPENETVYMRQFLEARLKRYLLTFSINMFNFDTTLLLIQQLIQKYDYFIQGLSAIFMIASPNLKSSTHEDLEIFILREIKRKDVELKLKTIKQTKPKQDSENKDRTQSIMSLAFSTLEQQDTSQINDLKTEISNLKLQLSLKDNEIESYKFQLSQLQIPDQQKKDKFLKQKSDEIAILLSRIDELTLENQVYQKKERTNSDFSLMYQQSQKIIEEKQKQINRLKEKVKESSLENRTMSLSLAGGVQGILSGKEVQELKQSFEEEKQFLTDQIKQLESSKALLQKSLDAQKKLNQRVIDYIGSMTLNNKLIELQIKTSEEKETISYKDEVNNLIDIKNQQNQMLSRLQSTNLQQIEELKVKIKNLK</sequence>
<gene>
    <name evidence="7" type="ORF">POCTA_138.1.T0180092</name>
</gene>
<evidence type="ECO:0000256" key="2">
    <source>
        <dbReference type="ARBA" id="ARBA00022771"/>
    </source>
</evidence>
<dbReference type="PANTHER" id="PTHR40515:SF1">
    <property type="entry name" value="CILIA- AND FLAGELLA-ASSOCIATED PROTEIN 157"/>
    <property type="match status" value="1"/>
</dbReference>
<dbReference type="Proteomes" id="UP000683925">
    <property type="component" value="Unassembled WGS sequence"/>
</dbReference>
<dbReference type="Pfam" id="PF01363">
    <property type="entry name" value="FYVE"/>
    <property type="match status" value="1"/>
</dbReference>
<feature type="coiled-coil region" evidence="5">
    <location>
        <begin position="717"/>
        <end position="751"/>
    </location>
</feature>
<evidence type="ECO:0000256" key="3">
    <source>
        <dbReference type="ARBA" id="ARBA00022833"/>
    </source>
</evidence>
<dbReference type="PANTHER" id="PTHR40515">
    <property type="entry name" value="CILIA- AND FLAGELLA-ASSOCIATED PROTEIN 157"/>
    <property type="match status" value="1"/>
</dbReference>
<evidence type="ECO:0000313" key="7">
    <source>
        <dbReference type="EMBL" id="CAD8146027.1"/>
    </source>
</evidence>
<evidence type="ECO:0000256" key="1">
    <source>
        <dbReference type="ARBA" id="ARBA00022723"/>
    </source>
</evidence>
<evidence type="ECO:0000313" key="8">
    <source>
        <dbReference type="Proteomes" id="UP000683925"/>
    </source>
</evidence>
<accession>A0A8S1T3J0</accession>
<organism evidence="7 8">
    <name type="scientific">Paramecium octaurelia</name>
    <dbReference type="NCBI Taxonomy" id="43137"/>
    <lineage>
        <taxon>Eukaryota</taxon>
        <taxon>Sar</taxon>
        <taxon>Alveolata</taxon>
        <taxon>Ciliophora</taxon>
        <taxon>Intramacronucleata</taxon>
        <taxon>Oligohymenophorea</taxon>
        <taxon>Peniculida</taxon>
        <taxon>Parameciidae</taxon>
        <taxon>Paramecium</taxon>
    </lineage>
</organism>
<keyword evidence="1" id="KW-0479">Metal-binding</keyword>
<keyword evidence="3" id="KW-0862">Zinc</keyword>
<keyword evidence="8" id="KW-1185">Reference proteome</keyword>
<proteinExistence type="predicted"/>
<dbReference type="InterPro" id="IPR017455">
    <property type="entry name" value="Znf_FYVE-rel"/>
</dbReference>